<evidence type="ECO:0000313" key="1">
    <source>
        <dbReference type="EMBL" id="KAJ1165895.1"/>
    </source>
</evidence>
<name>A0AAV7SP43_PLEWA</name>
<evidence type="ECO:0000313" key="2">
    <source>
        <dbReference type="Proteomes" id="UP001066276"/>
    </source>
</evidence>
<organism evidence="1 2">
    <name type="scientific">Pleurodeles waltl</name>
    <name type="common">Iberian ribbed newt</name>
    <dbReference type="NCBI Taxonomy" id="8319"/>
    <lineage>
        <taxon>Eukaryota</taxon>
        <taxon>Metazoa</taxon>
        <taxon>Chordata</taxon>
        <taxon>Craniata</taxon>
        <taxon>Vertebrata</taxon>
        <taxon>Euteleostomi</taxon>
        <taxon>Amphibia</taxon>
        <taxon>Batrachia</taxon>
        <taxon>Caudata</taxon>
        <taxon>Salamandroidea</taxon>
        <taxon>Salamandridae</taxon>
        <taxon>Pleurodelinae</taxon>
        <taxon>Pleurodeles</taxon>
    </lineage>
</organism>
<reference evidence="1" key="1">
    <citation type="journal article" date="2022" name="bioRxiv">
        <title>Sequencing and chromosome-scale assembly of the giantPleurodeles waltlgenome.</title>
        <authorList>
            <person name="Brown T."/>
            <person name="Elewa A."/>
            <person name="Iarovenko S."/>
            <person name="Subramanian E."/>
            <person name="Araus A.J."/>
            <person name="Petzold A."/>
            <person name="Susuki M."/>
            <person name="Suzuki K.-i.T."/>
            <person name="Hayashi T."/>
            <person name="Toyoda A."/>
            <person name="Oliveira C."/>
            <person name="Osipova E."/>
            <person name="Leigh N.D."/>
            <person name="Simon A."/>
            <person name="Yun M.H."/>
        </authorList>
    </citation>
    <scope>NUCLEOTIDE SEQUENCE</scope>
    <source>
        <strain evidence="1">20211129_DDA</strain>
        <tissue evidence="1">Liver</tissue>
    </source>
</reference>
<keyword evidence="2" id="KW-1185">Reference proteome</keyword>
<sequence>MDRSEEDVGCHAASKLPSTRRRCHEYAVFSIKGCPPISNSELVLDVCNSVKPSQINSATGAGPSTRVKRTLLTPTEKARQQMSSYVHLWTHCIVTTTLNGHEADCRGSHDEPVCKIPRYLIQIRLVEQIDTANMSCSVIHVITRWPEHNLLKTQLYFERIQISENNTFFKARHPIVFENGTACRAVVDRSAS</sequence>
<dbReference type="EMBL" id="JANPWB010000008">
    <property type="protein sequence ID" value="KAJ1165895.1"/>
    <property type="molecule type" value="Genomic_DNA"/>
</dbReference>
<protein>
    <submittedName>
        <fullName evidence="1">Uncharacterized protein</fullName>
    </submittedName>
</protein>
<comment type="caution">
    <text evidence="1">The sequence shown here is derived from an EMBL/GenBank/DDBJ whole genome shotgun (WGS) entry which is preliminary data.</text>
</comment>
<dbReference type="Proteomes" id="UP001066276">
    <property type="component" value="Chromosome 4_2"/>
</dbReference>
<accession>A0AAV7SP43</accession>
<proteinExistence type="predicted"/>
<dbReference type="AlphaFoldDB" id="A0AAV7SP43"/>
<gene>
    <name evidence="1" type="ORF">NDU88_006312</name>
</gene>